<name>A0A3R5VVG8_9BACT</name>
<comment type="caution">
    <text evidence="1">The sequence shown here is derived from an EMBL/GenBank/DDBJ whole genome shotgun (WGS) entry which is preliminary data.</text>
</comment>
<dbReference type="EMBL" id="QRYP01000044">
    <property type="protein sequence ID" value="RGU92569.1"/>
    <property type="molecule type" value="Genomic_DNA"/>
</dbReference>
<dbReference type="Proteomes" id="UP000450161">
    <property type="component" value="Unassembled WGS sequence"/>
</dbReference>
<dbReference type="AlphaFoldDB" id="A0A3R5VVG8"/>
<evidence type="ECO:0000313" key="3">
    <source>
        <dbReference type="EMBL" id="RHA83284.1"/>
    </source>
</evidence>
<dbReference type="InterPro" id="IPR025051">
    <property type="entry name" value="DUF3990"/>
</dbReference>
<accession>A0A3R5VVG8</accession>
<dbReference type="EMBL" id="QSFW01000033">
    <property type="protein sequence ID" value="RHA83284.1"/>
    <property type="molecule type" value="Genomic_DNA"/>
</dbReference>
<gene>
    <name evidence="4" type="ORF">DW064_09030</name>
    <name evidence="3" type="ORF">DW916_12995</name>
    <name evidence="2" type="ORF">DWW35_12875</name>
    <name evidence="1" type="ORF">FYJ72_06345</name>
</gene>
<organism evidence="1 8">
    <name type="scientific">Segatella copri</name>
    <dbReference type="NCBI Taxonomy" id="165179"/>
    <lineage>
        <taxon>Bacteria</taxon>
        <taxon>Pseudomonadati</taxon>
        <taxon>Bacteroidota</taxon>
        <taxon>Bacteroidia</taxon>
        <taxon>Bacteroidales</taxon>
        <taxon>Prevotellaceae</taxon>
        <taxon>Segatella</taxon>
    </lineage>
</organism>
<sequence length="156" mass="18394">MRVYHSSSVRVEHPDVFHSRKFLDFGQGFYVTTLRDQAIKYAQRFLRRGKPAWLNEYELDDSFVSYNLKEFFCYDEEWLDYVSACRVGNVADDYDIVRGGIANDKVFRTVDLYFAGDITKLEALSRLLYERPNDQLCIRSQKVIDNCLTFKDSIQL</sequence>
<evidence type="ECO:0000313" key="1">
    <source>
        <dbReference type="EMBL" id="MST77305.1"/>
    </source>
</evidence>
<protein>
    <submittedName>
        <fullName evidence="1">DUF3990 domain-containing protein</fullName>
    </submittedName>
</protein>
<evidence type="ECO:0000313" key="7">
    <source>
        <dbReference type="Proteomes" id="UP000285236"/>
    </source>
</evidence>
<evidence type="ECO:0000313" key="2">
    <source>
        <dbReference type="EMBL" id="RGU92569.1"/>
    </source>
</evidence>
<dbReference type="RefSeq" id="WP_118067403.1">
    <property type="nucleotide sequence ID" value="NZ_JAPDUZ010000001.1"/>
</dbReference>
<dbReference type="Proteomes" id="UP000284562">
    <property type="component" value="Unassembled WGS sequence"/>
</dbReference>
<evidence type="ECO:0000313" key="5">
    <source>
        <dbReference type="Proteomes" id="UP000284562"/>
    </source>
</evidence>
<evidence type="ECO:0000313" key="8">
    <source>
        <dbReference type="Proteomes" id="UP000450161"/>
    </source>
</evidence>
<evidence type="ECO:0000313" key="4">
    <source>
        <dbReference type="EMBL" id="RHK48112.1"/>
    </source>
</evidence>
<reference evidence="5 6" key="1">
    <citation type="submission" date="2018-08" db="EMBL/GenBank/DDBJ databases">
        <title>A genome reference for cultivated species of the human gut microbiota.</title>
        <authorList>
            <person name="Zou Y."/>
            <person name="Xue W."/>
            <person name="Luo G."/>
        </authorList>
    </citation>
    <scope>NUCLEOTIDE SEQUENCE [LARGE SCALE GENOMIC DNA]</scope>
    <source>
        <strain evidence="2 7">AF15-25</strain>
        <strain evidence="4 5">AF43-2</strain>
        <strain evidence="3 6">AM42-23AC</strain>
    </source>
</reference>
<reference evidence="1 8" key="2">
    <citation type="submission" date="2019-08" db="EMBL/GenBank/DDBJ databases">
        <title>In-depth cultivation of the pig gut microbiome towards novel bacterial diversity and tailored functional studies.</title>
        <authorList>
            <person name="Wylensek D."/>
            <person name="Hitch T.C.A."/>
            <person name="Clavel T."/>
        </authorList>
    </citation>
    <scope>NUCLEOTIDE SEQUENCE [LARGE SCALE GENOMIC DNA]</scope>
    <source>
        <strain evidence="1 8">LKV-178-WT-2C</strain>
    </source>
</reference>
<proteinExistence type="predicted"/>
<evidence type="ECO:0000313" key="6">
    <source>
        <dbReference type="Proteomes" id="UP000284990"/>
    </source>
</evidence>
<dbReference type="Proteomes" id="UP000285236">
    <property type="component" value="Unassembled WGS sequence"/>
</dbReference>
<dbReference type="EMBL" id="VUNF01000009">
    <property type="protein sequence ID" value="MST77305.1"/>
    <property type="molecule type" value="Genomic_DNA"/>
</dbReference>
<dbReference type="EMBL" id="QRNN01000033">
    <property type="protein sequence ID" value="RHK48112.1"/>
    <property type="molecule type" value="Genomic_DNA"/>
</dbReference>
<dbReference type="Proteomes" id="UP000284990">
    <property type="component" value="Unassembled WGS sequence"/>
</dbReference>
<dbReference type="Pfam" id="PF13151">
    <property type="entry name" value="DUF3990"/>
    <property type="match status" value="1"/>
</dbReference>